<name>A0AB36RA07_9HYPH</name>
<keyword evidence="2" id="KW-1185">Reference proteome</keyword>
<dbReference type="AlphaFoldDB" id="A0AB36RA07"/>
<dbReference type="EMBL" id="NPKI01000017">
    <property type="protein sequence ID" value="PAQ01551.1"/>
    <property type="molecule type" value="Genomic_DNA"/>
</dbReference>
<accession>A0AB36RA07</accession>
<comment type="caution">
    <text evidence="1">The sequence shown here is derived from an EMBL/GenBank/DDBJ whole genome shotgun (WGS) entry which is preliminary data.</text>
</comment>
<evidence type="ECO:0000313" key="1">
    <source>
        <dbReference type="EMBL" id="PAQ01551.1"/>
    </source>
</evidence>
<protein>
    <submittedName>
        <fullName evidence="1">Uncharacterized protein</fullName>
    </submittedName>
</protein>
<dbReference type="Proteomes" id="UP000216215">
    <property type="component" value="Unassembled WGS sequence"/>
</dbReference>
<organism evidence="1 2">
    <name type="scientific">Mesorhizobium mediterraneum</name>
    <dbReference type="NCBI Taxonomy" id="43617"/>
    <lineage>
        <taxon>Bacteria</taxon>
        <taxon>Pseudomonadati</taxon>
        <taxon>Pseudomonadota</taxon>
        <taxon>Alphaproteobacteria</taxon>
        <taxon>Hyphomicrobiales</taxon>
        <taxon>Phyllobacteriaceae</taxon>
        <taxon>Mesorhizobium</taxon>
    </lineage>
</organism>
<proteinExistence type="predicted"/>
<gene>
    <name evidence="1" type="ORF">CIT25_16065</name>
</gene>
<reference evidence="2" key="1">
    <citation type="submission" date="2017-08" db="EMBL/GenBank/DDBJ databases">
        <title>Mesorhizobium wenxinae sp. nov., a novel rhizobial species isolated from root nodules of chickpea (Cicer arietinum L.).</title>
        <authorList>
            <person name="Zhang J."/>
        </authorList>
    </citation>
    <scope>NUCLEOTIDE SEQUENCE [LARGE SCALE GENOMIC DNA]</scope>
    <source>
        <strain evidence="2">USDA 3392</strain>
    </source>
</reference>
<evidence type="ECO:0000313" key="2">
    <source>
        <dbReference type="Proteomes" id="UP000216215"/>
    </source>
</evidence>
<sequence>MGVFLAAIRWQHAPKAVEAWSKLRTVRGKIDLIEAEASLSSKAHKVLAVQTMDKFISISRRRNKLAHGFFGIVTDRENQFAWREGASAGRRMAAGLATSSMRETPKPPTWIYTPRDFSSLAQDCGDTFALISKMVDILPIMHAFQDEPI</sequence>